<evidence type="ECO:0000256" key="5">
    <source>
        <dbReference type="ARBA" id="ARBA00023157"/>
    </source>
</evidence>
<dbReference type="EMBL" id="CANTFM010002690">
    <property type="protein sequence ID" value="CAI5747395.1"/>
    <property type="molecule type" value="Genomic_DNA"/>
</dbReference>
<feature type="transmembrane region" description="Helical" evidence="8">
    <location>
        <begin position="260"/>
        <end position="283"/>
    </location>
</feature>
<sequence length="640" mass="65277">MQLFGISSLLFLTFQGSMQTLKRATACITTADCAWGETCVAGDSDTAAQACVPSTVCGGSSMGNCPSDDSGKLVCLWRPYSDCSEGCAVLQGNKGMYKCVSLSRCDAYYGGTSCSGGCSVNGVRCNGHGSCNIVSLSSGETPSLSCTCEKGYSGNKCEVLPKSAKAPSTNSSSIENGDSIWKILDDDDSGTEDVTADGSSRGGSTDTPDDRFTKTPKTSSSSDGPSPDNVQKSDASRSSTSGSSKVAESKSTTRDDIHTWWFIFILVSAAVITLSMALFVVCFKRKRKQQQEAEEYANALASAQGVGAMGLRDLAAGHTGDTPRAHTALSKAEAMRMVINCTSNAECSDGETCVAGDSVTPVQYCVAGTACGGPTFGSCPSDIMSGQLVCIKQKNIYKCLSVDRCDEYFGDSLCSGDCNVDGVQCNGHGLCSLVSTNSEGVPSFGCTCNDGYSGDKCESESNSGSKNPSSSASQASKSSSLTASSFSEALSTSSSLDSASLATYLSASDSSDTTSSTSGSMSEASSISSSPTAASIASDSRHTAQATSQSGSSGSAVADSDSGGTSSAVFTIIGILAAVIIVGALMFAMYSRKKKREQEAEVDGFGGPGALASSGALAAGESDTVRGAGPDTPKSRIVIM</sequence>
<keyword evidence="4 9" id="KW-0732">Signal</keyword>
<feature type="region of interest" description="Disordered" evidence="7">
    <location>
        <begin position="508"/>
        <end position="560"/>
    </location>
</feature>
<feature type="compositionally biased region" description="Polar residues" evidence="7">
    <location>
        <begin position="215"/>
        <end position="232"/>
    </location>
</feature>
<organism evidence="11 12">
    <name type="scientific">Peronospora destructor</name>
    <dbReference type="NCBI Taxonomy" id="86335"/>
    <lineage>
        <taxon>Eukaryota</taxon>
        <taxon>Sar</taxon>
        <taxon>Stramenopiles</taxon>
        <taxon>Oomycota</taxon>
        <taxon>Peronosporomycetes</taxon>
        <taxon>Peronosporales</taxon>
        <taxon>Peronosporaceae</taxon>
        <taxon>Peronospora</taxon>
    </lineage>
</organism>
<evidence type="ECO:0000313" key="12">
    <source>
        <dbReference type="Proteomes" id="UP001162029"/>
    </source>
</evidence>
<dbReference type="GO" id="GO:0005576">
    <property type="term" value="C:extracellular region"/>
    <property type="evidence" value="ECO:0007669"/>
    <property type="project" value="UniProtKB-SubCell"/>
</dbReference>
<feature type="transmembrane region" description="Helical" evidence="8">
    <location>
        <begin position="568"/>
        <end position="590"/>
    </location>
</feature>
<dbReference type="GO" id="GO:0008284">
    <property type="term" value="P:positive regulation of cell population proliferation"/>
    <property type="evidence" value="ECO:0007669"/>
    <property type="project" value="TreeGrafter"/>
</dbReference>
<evidence type="ECO:0000256" key="3">
    <source>
        <dbReference type="ARBA" id="ARBA00022536"/>
    </source>
</evidence>
<dbReference type="GO" id="GO:0007173">
    <property type="term" value="P:epidermal growth factor receptor signaling pathway"/>
    <property type="evidence" value="ECO:0007669"/>
    <property type="project" value="TreeGrafter"/>
</dbReference>
<evidence type="ECO:0000256" key="9">
    <source>
        <dbReference type="SAM" id="SignalP"/>
    </source>
</evidence>
<feature type="disulfide bond" evidence="6">
    <location>
        <begin position="448"/>
        <end position="457"/>
    </location>
</feature>
<keyword evidence="8" id="KW-0812">Transmembrane</keyword>
<feature type="domain" description="EGF-like" evidence="10">
    <location>
        <begin position="421"/>
        <end position="458"/>
    </location>
</feature>
<dbReference type="PROSITE" id="PS50026">
    <property type="entry name" value="EGF_3"/>
    <property type="match status" value="1"/>
</dbReference>
<comment type="subcellular location">
    <subcellularLocation>
        <location evidence="1">Secreted</location>
    </subcellularLocation>
</comment>
<comment type="caution">
    <text evidence="6">Lacks conserved residue(s) required for the propagation of feature annotation.</text>
</comment>
<dbReference type="GO" id="GO:0045840">
    <property type="term" value="P:positive regulation of mitotic nuclear division"/>
    <property type="evidence" value="ECO:0007669"/>
    <property type="project" value="TreeGrafter"/>
</dbReference>
<dbReference type="PANTHER" id="PTHR10740">
    <property type="entry name" value="TRANSFORMING GROWTH FACTOR ALPHA"/>
    <property type="match status" value="1"/>
</dbReference>
<feature type="region of interest" description="Disordered" evidence="7">
    <location>
        <begin position="613"/>
        <end position="640"/>
    </location>
</feature>
<name>A0AAV0VDZ5_9STRA</name>
<feature type="compositionally biased region" description="Acidic residues" evidence="7">
    <location>
        <begin position="185"/>
        <end position="195"/>
    </location>
</feature>
<evidence type="ECO:0000256" key="4">
    <source>
        <dbReference type="ARBA" id="ARBA00022729"/>
    </source>
</evidence>
<accession>A0AAV0VDZ5</accession>
<evidence type="ECO:0000256" key="1">
    <source>
        <dbReference type="ARBA" id="ARBA00004613"/>
    </source>
</evidence>
<dbReference type="AlphaFoldDB" id="A0AAV0VDZ5"/>
<keyword evidence="5 6" id="KW-1015">Disulfide bond</keyword>
<dbReference type="SMART" id="SM00181">
    <property type="entry name" value="EGF"/>
    <property type="match status" value="2"/>
</dbReference>
<comment type="caution">
    <text evidence="11">The sequence shown here is derived from an EMBL/GenBank/DDBJ whole genome shotgun (WGS) entry which is preliminary data.</text>
</comment>
<keyword evidence="8" id="KW-0472">Membrane</keyword>
<keyword evidence="12" id="KW-1185">Reference proteome</keyword>
<protein>
    <recommendedName>
        <fullName evidence="10">EGF-like domain-containing protein</fullName>
    </recommendedName>
</protein>
<evidence type="ECO:0000256" key="7">
    <source>
        <dbReference type="SAM" id="MobiDB-lite"/>
    </source>
</evidence>
<evidence type="ECO:0000313" key="11">
    <source>
        <dbReference type="EMBL" id="CAI5747395.1"/>
    </source>
</evidence>
<feature type="region of interest" description="Disordered" evidence="7">
    <location>
        <begin position="185"/>
        <end position="250"/>
    </location>
</feature>
<evidence type="ECO:0000259" key="10">
    <source>
        <dbReference type="PROSITE" id="PS50026"/>
    </source>
</evidence>
<reference evidence="11" key="1">
    <citation type="submission" date="2022-12" db="EMBL/GenBank/DDBJ databases">
        <authorList>
            <person name="Webb A."/>
        </authorList>
    </citation>
    <scope>NUCLEOTIDE SEQUENCE</scope>
    <source>
        <strain evidence="11">Pd1</strain>
    </source>
</reference>
<feature type="signal peptide" evidence="9">
    <location>
        <begin position="1"/>
        <end position="19"/>
    </location>
</feature>
<dbReference type="PROSITE" id="PS01186">
    <property type="entry name" value="EGF_2"/>
    <property type="match status" value="2"/>
</dbReference>
<evidence type="ECO:0000256" key="8">
    <source>
        <dbReference type="SAM" id="Phobius"/>
    </source>
</evidence>
<evidence type="ECO:0000256" key="6">
    <source>
        <dbReference type="PROSITE-ProRule" id="PRU00076"/>
    </source>
</evidence>
<dbReference type="InterPro" id="IPR000742">
    <property type="entry name" value="EGF"/>
</dbReference>
<dbReference type="PANTHER" id="PTHR10740:SF14">
    <property type="entry name" value="EGF-LIKE DOMAIN-CONTAINING PROTEIN"/>
    <property type="match status" value="1"/>
</dbReference>
<dbReference type="PROSITE" id="PS00022">
    <property type="entry name" value="EGF_1"/>
    <property type="match status" value="2"/>
</dbReference>
<keyword evidence="8" id="KW-1133">Transmembrane helix</keyword>
<dbReference type="Proteomes" id="UP001162029">
    <property type="component" value="Unassembled WGS sequence"/>
</dbReference>
<keyword evidence="2" id="KW-0964">Secreted</keyword>
<evidence type="ECO:0000256" key="2">
    <source>
        <dbReference type="ARBA" id="ARBA00022525"/>
    </source>
</evidence>
<gene>
    <name evidence="11" type="ORF">PDE001_LOCUS12301</name>
</gene>
<proteinExistence type="predicted"/>
<keyword evidence="3 6" id="KW-0245">EGF-like domain</keyword>
<feature type="chain" id="PRO_5043561341" description="EGF-like domain-containing protein" evidence="9">
    <location>
        <begin position="20"/>
        <end position="640"/>
    </location>
</feature>